<dbReference type="GO" id="GO:0015689">
    <property type="term" value="P:molybdate ion transport"/>
    <property type="evidence" value="ECO:0007669"/>
    <property type="project" value="InterPro"/>
</dbReference>
<feature type="signal peptide" evidence="5">
    <location>
        <begin position="1"/>
        <end position="19"/>
    </location>
</feature>
<name>A0A1W2BJN9_9MICO</name>
<dbReference type="AlphaFoldDB" id="A0A1W2BJN9"/>
<evidence type="ECO:0000256" key="2">
    <source>
        <dbReference type="ARBA" id="ARBA00022723"/>
    </source>
</evidence>
<dbReference type="NCBIfam" id="TIGR01256">
    <property type="entry name" value="modA"/>
    <property type="match status" value="1"/>
</dbReference>
<evidence type="ECO:0000256" key="4">
    <source>
        <dbReference type="PIRSR" id="PIRSR004846-1"/>
    </source>
</evidence>
<keyword evidence="4" id="KW-0500">Molybdenum</keyword>
<feature type="binding site" evidence="4">
    <location>
        <position position="191"/>
    </location>
    <ligand>
        <name>molybdate</name>
        <dbReference type="ChEBI" id="CHEBI:36264"/>
    </ligand>
</feature>
<organism evidence="6 7">
    <name type="scientific">Janibacter indicus</name>
    <dbReference type="NCBI Taxonomy" id="857417"/>
    <lineage>
        <taxon>Bacteria</taxon>
        <taxon>Bacillati</taxon>
        <taxon>Actinomycetota</taxon>
        <taxon>Actinomycetes</taxon>
        <taxon>Micrococcales</taxon>
        <taxon>Intrasporangiaceae</taxon>
        <taxon>Janibacter</taxon>
    </lineage>
</organism>
<dbReference type="Proteomes" id="UP000192634">
    <property type="component" value="Unassembled WGS sequence"/>
</dbReference>
<dbReference type="RefSeq" id="WP_200811210.1">
    <property type="nucleotide sequence ID" value="NZ_FWXN01000008.1"/>
</dbReference>
<feature type="binding site" evidence="4">
    <location>
        <position position="45"/>
    </location>
    <ligand>
        <name>molybdate</name>
        <dbReference type="ChEBI" id="CHEBI:36264"/>
    </ligand>
</feature>
<dbReference type="InterPro" id="IPR005950">
    <property type="entry name" value="ModA"/>
</dbReference>
<dbReference type="InterPro" id="IPR050682">
    <property type="entry name" value="ModA/WtpA"/>
</dbReference>
<keyword evidence="3 5" id="KW-0732">Signal</keyword>
<accession>A0A1W2BJN9</accession>
<evidence type="ECO:0000256" key="5">
    <source>
        <dbReference type="SAM" id="SignalP"/>
    </source>
</evidence>
<comment type="similarity">
    <text evidence="1">Belongs to the bacterial solute-binding protein ModA family.</text>
</comment>
<dbReference type="SUPFAM" id="SSF53850">
    <property type="entry name" value="Periplasmic binding protein-like II"/>
    <property type="match status" value="1"/>
</dbReference>
<evidence type="ECO:0000313" key="7">
    <source>
        <dbReference type="Proteomes" id="UP000192634"/>
    </source>
</evidence>
<reference evidence="6 7" key="1">
    <citation type="submission" date="2017-04" db="EMBL/GenBank/DDBJ databases">
        <authorList>
            <person name="Afonso C.L."/>
            <person name="Miller P.J."/>
            <person name="Scott M.A."/>
            <person name="Spackman E."/>
            <person name="Goraichik I."/>
            <person name="Dimitrov K.M."/>
            <person name="Suarez D.L."/>
            <person name="Swayne D.E."/>
        </authorList>
    </citation>
    <scope>NUCLEOTIDE SEQUENCE [LARGE SCALE GENOMIC DNA]</scope>
    <source>
        <strain evidence="6 7">CGMCC 1.12511</strain>
    </source>
</reference>
<dbReference type="EMBL" id="FWXN01000008">
    <property type="protein sequence ID" value="SMC73046.1"/>
    <property type="molecule type" value="Genomic_DNA"/>
</dbReference>
<evidence type="ECO:0000256" key="1">
    <source>
        <dbReference type="ARBA" id="ARBA00009175"/>
    </source>
</evidence>
<feature type="binding site" evidence="4">
    <location>
        <position position="173"/>
    </location>
    <ligand>
        <name>molybdate</name>
        <dbReference type="ChEBI" id="CHEBI:36264"/>
    </ligand>
</feature>
<dbReference type="PANTHER" id="PTHR30632:SF0">
    <property type="entry name" value="SULFATE-BINDING PROTEIN"/>
    <property type="match status" value="1"/>
</dbReference>
<proteinExistence type="inferred from homology"/>
<dbReference type="PROSITE" id="PS51257">
    <property type="entry name" value="PROKAR_LIPOPROTEIN"/>
    <property type="match status" value="1"/>
</dbReference>
<dbReference type="Pfam" id="PF13531">
    <property type="entry name" value="SBP_bac_11"/>
    <property type="match status" value="1"/>
</dbReference>
<evidence type="ECO:0000313" key="6">
    <source>
        <dbReference type="EMBL" id="SMC73046.1"/>
    </source>
</evidence>
<gene>
    <name evidence="6" type="ORF">SAMN06296429_10886</name>
</gene>
<dbReference type="GO" id="GO:0030973">
    <property type="term" value="F:molybdate ion binding"/>
    <property type="evidence" value="ECO:0007669"/>
    <property type="project" value="TreeGrafter"/>
</dbReference>
<dbReference type="GO" id="GO:0046872">
    <property type="term" value="F:metal ion binding"/>
    <property type="evidence" value="ECO:0007669"/>
    <property type="project" value="UniProtKB-KW"/>
</dbReference>
<dbReference type="PANTHER" id="PTHR30632">
    <property type="entry name" value="MOLYBDATE-BINDING PERIPLASMIC PROTEIN"/>
    <property type="match status" value="1"/>
</dbReference>
<feature type="chain" id="PRO_5039149382" evidence="5">
    <location>
        <begin position="20"/>
        <end position="255"/>
    </location>
</feature>
<keyword evidence="2 4" id="KW-0479">Metal-binding</keyword>
<dbReference type="Gene3D" id="3.40.190.10">
    <property type="entry name" value="Periplasmic binding protein-like II"/>
    <property type="match status" value="2"/>
</dbReference>
<dbReference type="PIRSF" id="PIRSF004846">
    <property type="entry name" value="ModA"/>
    <property type="match status" value="1"/>
</dbReference>
<sequence length="255" mass="25880">MIHRTLTTTTVAALALALAACGSDSGDGSGGEGGTTTLHVAAAASLTEAFEEIATDFEAEHEGVEVEYQFAGSSDLATQIEGGAQIDVFASADEANMDKVADSVEDPQIFATNVLTIITEPGNPKKISGLDDLADPDLAVVVCAEQVPCGAAATTLTEQQGVTLDPASEESKVTDVLTKVSSGEADAGLVYVTDATAAGEDVETVETEGADEVVNSYPIATLTDAAAADLAEDFVAHVTGPEGQKVLQDKGFGTP</sequence>
<evidence type="ECO:0000256" key="3">
    <source>
        <dbReference type="ARBA" id="ARBA00022729"/>
    </source>
</evidence>
<feature type="binding site" evidence="4">
    <location>
        <position position="73"/>
    </location>
    <ligand>
        <name>molybdate</name>
        <dbReference type="ChEBI" id="CHEBI:36264"/>
    </ligand>
</feature>
<protein>
    <submittedName>
        <fullName evidence="6">Molybdate transport system substrate-binding protein</fullName>
    </submittedName>
</protein>